<organism evidence="1 2">
    <name type="scientific">Kangiella spongicola</name>
    <dbReference type="NCBI Taxonomy" id="796379"/>
    <lineage>
        <taxon>Bacteria</taxon>
        <taxon>Pseudomonadati</taxon>
        <taxon>Pseudomonadota</taxon>
        <taxon>Gammaproteobacteria</taxon>
        <taxon>Kangiellales</taxon>
        <taxon>Kangiellaceae</taxon>
        <taxon>Kangiella</taxon>
    </lineage>
</organism>
<dbReference type="RefSeq" id="WP_110199799.1">
    <property type="nucleotide sequence ID" value="NZ_QICH01000001.1"/>
</dbReference>
<comment type="caution">
    <text evidence="1">The sequence shown here is derived from an EMBL/GenBank/DDBJ whole genome shotgun (WGS) entry which is preliminary data.</text>
</comment>
<keyword evidence="2" id="KW-1185">Reference proteome</keyword>
<dbReference type="AlphaFoldDB" id="A0A318D473"/>
<evidence type="ECO:0000313" key="1">
    <source>
        <dbReference type="EMBL" id="PXF64106.1"/>
    </source>
</evidence>
<name>A0A318D473_9GAMM</name>
<evidence type="ECO:0000313" key="2">
    <source>
        <dbReference type="Proteomes" id="UP000247689"/>
    </source>
</evidence>
<dbReference type="Proteomes" id="UP000247689">
    <property type="component" value="Unassembled WGS sequence"/>
</dbReference>
<gene>
    <name evidence="1" type="ORF">DL796_02915</name>
</gene>
<proteinExistence type="predicted"/>
<protein>
    <submittedName>
        <fullName evidence="1">Uncharacterized protein</fullName>
    </submittedName>
</protein>
<accession>A0A318D473</accession>
<dbReference type="EMBL" id="QICH01000001">
    <property type="protein sequence ID" value="PXF64106.1"/>
    <property type="molecule type" value="Genomic_DNA"/>
</dbReference>
<reference evidence="1 2" key="1">
    <citation type="submission" date="2018-05" db="EMBL/GenBank/DDBJ databases">
        <title>Kangiella spongicola genome sequence.</title>
        <authorList>
            <person name="Maclea K.S."/>
            <person name="Goen A.E."/>
            <person name="Kelley C."/>
            <person name="Underriner A."/>
            <person name="Silverwood T."/>
            <person name="Trachtenberg A.M."/>
        </authorList>
    </citation>
    <scope>NUCLEOTIDE SEQUENCE [LARGE SCALE GENOMIC DNA]</scope>
    <source>
        <strain evidence="1 2">ATCC BAA-2076</strain>
    </source>
</reference>
<sequence length="151" mass="16919">MSKNIFLFTTTILITVLANYTLAKELTELKVKQSYTVKSSDYRFKSEIKRLNPLLSQLHSKKISGPITVIYERPYTTQDSTTIPTPPVTPQIGTVRTTEFCSGNSRVQLTEEFRYTADVNGDGANDSDPQWVTTGFKEIAQESAVCKSLDL</sequence>